<accession>A0A914ZA08</accession>
<evidence type="ECO:0000256" key="1">
    <source>
        <dbReference type="ARBA" id="ARBA00006485"/>
    </source>
</evidence>
<dbReference type="InterPro" id="IPR008271">
    <property type="entry name" value="Ser/Thr_kinase_AS"/>
</dbReference>
<dbReference type="GO" id="GO:0005737">
    <property type="term" value="C:cytoplasm"/>
    <property type="evidence" value="ECO:0007669"/>
    <property type="project" value="TreeGrafter"/>
</dbReference>
<dbReference type="Gene3D" id="3.30.200.20">
    <property type="entry name" value="Phosphorylase Kinase, domain 1"/>
    <property type="match status" value="1"/>
</dbReference>
<evidence type="ECO:0000256" key="9">
    <source>
        <dbReference type="ARBA" id="ARBA00022840"/>
    </source>
</evidence>
<keyword evidence="4 15" id="KW-0723">Serine/threonine-protein kinase</keyword>
<feature type="domain" description="Protein kinase" evidence="16">
    <location>
        <begin position="9"/>
        <end position="292"/>
    </location>
</feature>
<dbReference type="GO" id="GO:0005524">
    <property type="term" value="F:ATP binding"/>
    <property type="evidence" value="ECO:0007669"/>
    <property type="project" value="UniProtKB-UniRule"/>
</dbReference>
<feature type="active site" description="Proton acceptor" evidence="12">
    <location>
        <position position="134"/>
    </location>
</feature>
<reference evidence="18" key="1">
    <citation type="submission" date="2022-11" db="UniProtKB">
        <authorList>
            <consortium name="WormBaseParasite"/>
        </authorList>
    </citation>
    <scope>IDENTIFICATION</scope>
</reference>
<dbReference type="Pfam" id="PF00069">
    <property type="entry name" value="Pkinase"/>
    <property type="match status" value="1"/>
</dbReference>
<evidence type="ECO:0000256" key="5">
    <source>
        <dbReference type="ARBA" id="ARBA00022553"/>
    </source>
</evidence>
<dbReference type="PROSITE" id="PS00108">
    <property type="entry name" value="PROTEIN_KINASE_ST"/>
    <property type="match status" value="1"/>
</dbReference>
<dbReference type="PROSITE" id="PS00107">
    <property type="entry name" value="PROTEIN_KINASE_ATP"/>
    <property type="match status" value="1"/>
</dbReference>
<dbReference type="AlphaFoldDB" id="A0A914ZA08"/>
<feature type="binding site" evidence="13">
    <location>
        <position position="38"/>
    </location>
    <ligand>
        <name>ATP</name>
        <dbReference type="ChEBI" id="CHEBI:30616"/>
    </ligand>
</feature>
<protein>
    <recommendedName>
        <fullName evidence="3">Cyclin-dependent kinase 7</fullName>
        <ecNumber evidence="2">2.7.11.23</ecNumber>
    </recommendedName>
    <alternativeName>
        <fullName evidence="10">Cell division protein kinase 7</fullName>
    </alternativeName>
</protein>
<dbReference type="InterPro" id="IPR011009">
    <property type="entry name" value="Kinase-like_dom_sf"/>
</dbReference>
<evidence type="ECO:0000256" key="7">
    <source>
        <dbReference type="ARBA" id="ARBA00022741"/>
    </source>
</evidence>
<evidence type="ECO:0000256" key="3">
    <source>
        <dbReference type="ARBA" id="ARBA00013901"/>
    </source>
</evidence>
<dbReference type="SMART" id="SM00220">
    <property type="entry name" value="S_TKc"/>
    <property type="match status" value="1"/>
</dbReference>
<evidence type="ECO:0000256" key="14">
    <source>
        <dbReference type="PROSITE-ProRule" id="PRU10141"/>
    </source>
</evidence>
<evidence type="ECO:0000256" key="12">
    <source>
        <dbReference type="PIRSR" id="PIRSR637770-1"/>
    </source>
</evidence>
<organism evidence="17 18">
    <name type="scientific">Panagrolaimus superbus</name>
    <dbReference type="NCBI Taxonomy" id="310955"/>
    <lineage>
        <taxon>Eukaryota</taxon>
        <taxon>Metazoa</taxon>
        <taxon>Ecdysozoa</taxon>
        <taxon>Nematoda</taxon>
        <taxon>Chromadorea</taxon>
        <taxon>Rhabditida</taxon>
        <taxon>Tylenchina</taxon>
        <taxon>Panagrolaimomorpha</taxon>
        <taxon>Panagrolaimoidea</taxon>
        <taxon>Panagrolaimidae</taxon>
        <taxon>Panagrolaimus</taxon>
    </lineage>
</organism>
<dbReference type="InterPro" id="IPR017441">
    <property type="entry name" value="Protein_kinase_ATP_BS"/>
</dbReference>
<evidence type="ECO:0000256" key="15">
    <source>
        <dbReference type="RuleBase" id="RU000304"/>
    </source>
</evidence>
<evidence type="ECO:0000256" key="6">
    <source>
        <dbReference type="ARBA" id="ARBA00022679"/>
    </source>
</evidence>
<dbReference type="Proteomes" id="UP000887577">
    <property type="component" value="Unplaced"/>
</dbReference>
<comment type="catalytic activity">
    <reaction evidence="11">
        <text>[DNA-directed RNA polymerase] + ATP = phospho-[DNA-directed RNA polymerase] + ADP + H(+)</text>
        <dbReference type="Rhea" id="RHEA:10216"/>
        <dbReference type="Rhea" id="RHEA-COMP:11321"/>
        <dbReference type="Rhea" id="RHEA-COMP:11322"/>
        <dbReference type="ChEBI" id="CHEBI:15378"/>
        <dbReference type="ChEBI" id="CHEBI:30616"/>
        <dbReference type="ChEBI" id="CHEBI:43176"/>
        <dbReference type="ChEBI" id="CHEBI:68546"/>
        <dbReference type="ChEBI" id="CHEBI:456216"/>
        <dbReference type="EC" id="2.7.11.23"/>
    </reaction>
</comment>
<keyword evidence="6" id="KW-0808">Transferase</keyword>
<keyword evidence="8" id="KW-0418">Kinase</keyword>
<dbReference type="PROSITE" id="PS50011">
    <property type="entry name" value="PROTEIN_KINASE_DOM"/>
    <property type="match status" value="1"/>
</dbReference>
<evidence type="ECO:0000256" key="2">
    <source>
        <dbReference type="ARBA" id="ARBA00012409"/>
    </source>
</evidence>
<keyword evidence="9 13" id="KW-0067">ATP-binding</keyword>
<keyword evidence="7 13" id="KW-0547">Nucleotide-binding</keyword>
<dbReference type="SUPFAM" id="SSF56112">
    <property type="entry name" value="Protein kinase-like (PK-like)"/>
    <property type="match status" value="1"/>
</dbReference>
<evidence type="ECO:0000256" key="13">
    <source>
        <dbReference type="PIRSR" id="PIRSR637770-2"/>
    </source>
</evidence>
<evidence type="ECO:0000256" key="8">
    <source>
        <dbReference type="ARBA" id="ARBA00022777"/>
    </source>
</evidence>
<dbReference type="GO" id="GO:0004693">
    <property type="term" value="F:cyclin-dependent protein serine/threonine kinase activity"/>
    <property type="evidence" value="ECO:0007669"/>
    <property type="project" value="TreeGrafter"/>
</dbReference>
<comment type="similarity">
    <text evidence="1">Belongs to the protein kinase superfamily. CMGC Ser/Thr protein kinase family. CDC2/CDKX subfamily.</text>
</comment>
<sequence>MAPQNHKRYEKIKHLGEGQFAHVYQARDTITGDVVAIKKIKLVSGREMEDGVDRSAIREIKLLREIEHENVIWLRDVIGHRKNIQLVMDFMETDLEVLIRNHDVTLTSGHVKNIMLQLLLGLEHLHINWILHRDLKPNNLLMNSAGRLKITDFGLARYFGSPNREYTHMVVTRWYRSPELIFGARGYGTGIDIWAVGCILGELFLRKPVFPGESDIDQLVKIFNVLGTPKEETWPDMKALPSYMEMKADQNFTLRTVFSAASEDSLEFMQKCFEFNPCQRFTATTALQSPYFRSEPFPSHDSDLPGVSSVEKLNALKRKPMREIMEEGPIPVRRKLDFDNI</sequence>
<keyword evidence="17" id="KW-1185">Reference proteome</keyword>
<name>A0A914ZA08_9BILA</name>
<evidence type="ECO:0000259" key="16">
    <source>
        <dbReference type="PROSITE" id="PS50011"/>
    </source>
</evidence>
<dbReference type="Gene3D" id="1.10.510.10">
    <property type="entry name" value="Transferase(Phosphotransferase) domain 1"/>
    <property type="match status" value="1"/>
</dbReference>
<proteinExistence type="inferred from homology"/>
<dbReference type="PANTHER" id="PTHR24056:SF0">
    <property type="entry name" value="CYCLIN-DEPENDENT KINASE 7"/>
    <property type="match status" value="1"/>
</dbReference>
<evidence type="ECO:0000256" key="10">
    <source>
        <dbReference type="ARBA" id="ARBA00029738"/>
    </source>
</evidence>
<evidence type="ECO:0000256" key="11">
    <source>
        <dbReference type="ARBA" id="ARBA00049280"/>
    </source>
</evidence>
<dbReference type="CDD" id="cd07841">
    <property type="entry name" value="STKc_CDK7"/>
    <property type="match status" value="1"/>
</dbReference>
<evidence type="ECO:0000256" key="4">
    <source>
        <dbReference type="ARBA" id="ARBA00022527"/>
    </source>
</evidence>
<dbReference type="PANTHER" id="PTHR24056">
    <property type="entry name" value="CELL DIVISION PROTEIN KINASE"/>
    <property type="match status" value="1"/>
</dbReference>
<evidence type="ECO:0000313" key="18">
    <source>
        <dbReference type="WBParaSite" id="PSU_v2.g8758.t1"/>
    </source>
</evidence>
<keyword evidence="5" id="KW-0597">Phosphoprotein</keyword>
<dbReference type="GO" id="GO:0045944">
    <property type="term" value="P:positive regulation of transcription by RNA polymerase II"/>
    <property type="evidence" value="ECO:0007669"/>
    <property type="project" value="TreeGrafter"/>
</dbReference>
<dbReference type="GO" id="GO:0070985">
    <property type="term" value="C:transcription factor TFIIK complex"/>
    <property type="evidence" value="ECO:0007669"/>
    <property type="project" value="InterPro"/>
</dbReference>
<evidence type="ECO:0000313" key="17">
    <source>
        <dbReference type="Proteomes" id="UP000887577"/>
    </source>
</evidence>
<feature type="binding site" evidence="13">
    <location>
        <begin position="15"/>
        <end position="23"/>
    </location>
    <ligand>
        <name>ATP</name>
        <dbReference type="ChEBI" id="CHEBI:30616"/>
    </ligand>
</feature>
<dbReference type="InterPro" id="IPR000719">
    <property type="entry name" value="Prot_kinase_dom"/>
</dbReference>
<dbReference type="InterPro" id="IPR037770">
    <property type="entry name" value="CDK7"/>
</dbReference>
<dbReference type="EC" id="2.7.11.23" evidence="2"/>
<dbReference type="InterPro" id="IPR050108">
    <property type="entry name" value="CDK"/>
</dbReference>
<dbReference type="WBParaSite" id="PSU_v2.g8758.t1">
    <property type="protein sequence ID" value="PSU_v2.g8758.t1"/>
    <property type="gene ID" value="PSU_v2.g8758"/>
</dbReference>
<dbReference type="GO" id="GO:0008353">
    <property type="term" value="F:RNA polymerase II CTD heptapeptide repeat kinase activity"/>
    <property type="evidence" value="ECO:0007669"/>
    <property type="project" value="UniProtKB-EC"/>
</dbReference>
<feature type="binding site" evidence="14">
    <location>
        <position position="39"/>
    </location>
    <ligand>
        <name>ATP</name>
        <dbReference type="ChEBI" id="CHEBI:30616"/>
    </ligand>
</feature>
<dbReference type="FunFam" id="1.10.510.10:FF:000097">
    <property type="entry name" value="Putative cyclin-dependent kinase 7"/>
    <property type="match status" value="1"/>
</dbReference>